<dbReference type="EMBL" id="JAKJLQ010000001">
    <property type="protein sequence ID" value="MDF6099548.1"/>
    <property type="molecule type" value="Genomic_DNA"/>
</dbReference>
<organism evidence="1 2">
    <name type="scientific">Gordonia hongkongensis</name>
    <dbReference type="NCBI Taxonomy" id="1701090"/>
    <lineage>
        <taxon>Bacteria</taxon>
        <taxon>Bacillati</taxon>
        <taxon>Actinomycetota</taxon>
        <taxon>Actinomycetes</taxon>
        <taxon>Mycobacteriales</taxon>
        <taxon>Gordoniaceae</taxon>
        <taxon>Gordonia</taxon>
    </lineage>
</organism>
<comment type="caution">
    <text evidence="1">The sequence shown here is derived from an EMBL/GenBank/DDBJ whole genome shotgun (WGS) entry which is preliminary data.</text>
</comment>
<evidence type="ECO:0008006" key="3">
    <source>
        <dbReference type="Google" id="ProtNLM"/>
    </source>
</evidence>
<reference evidence="1" key="1">
    <citation type="journal article" date="2022" name="Data Brief">
        <title>Draft genome sequence data of Gordonia hongkongensis strain EUFUS-Z928 isolated from the octocoral Eunicea fusca.</title>
        <authorList>
            <person name="Sanchez-Suarez J."/>
            <person name="Diaz L."/>
            <person name="Melo-Bolivar J."/>
            <person name="Villamil L."/>
        </authorList>
    </citation>
    <scope>NUCLEOTIDE SEQUENCE</scope>
    <source>
        <strain evidence="1">EUFUS-Z928</strain>
    </source>
</reference>
<name>A0ABT6BNI7_9ACTN</name>
<sequence length="267" mass="30369">MQRYDDYMRAEVLTANRDFVCTSGQECRHAARAEHPGCSYYEGQLGYIGDHYDMSIDDIPWRMLFVGMELGGKIAPYARIDRIRRSQDHTRAYEPWERNRHMKGVMLGVRYALGLGAQVDPSSEYITIAGQPDRAVHALECYALMNARLCSATIRPRSNSSAGVNLMTRNCFPHLRAVIEILEPTLVVVQGIGVWRELSPLLPGNDIHDGDIALRRVNAPVRTLVAKLSHPRADSYPWREPDDWYFRRVVQPTLSTAVRITRDEAGR</sequence>
<evidence type="ECO:0000313" key="2">
    <source>
        <dbReference type="Proteomes" id="UP001152308"/>
    </source>
</evidence>
<evidence type="ECO:0000313" key="1">
    <source>
        <dbReference type="EMBL" id="MDF6099548.1"/>
    </source>
</evidence>
<proteinExistence type="predicted"/>
<dbReference type="Proteomes" id="UP001152308">
    <property type="component" value="Unassembled WGS sequence"/>
</dbReference>
<keyword evidence="2" id="KW-1185">Reference proteome</keyword>
<reference evidence="1" key="2">
    <citation type="submission" date="2022-01" db="EMBL/GenBank/DDBJ databases">
        <authorList>
            <person name="Sanchez-Suarez J."/>
            <person name="Villamil L."/>
            <person name="Diaz L.E."/>
        </authorList>
    </citation>
    <scope>NUCLEOTIDE SEQUENCE</scope>
    <source>
        <strain evidence="1">EUFUS-Z928</strain>
    </source>
</reference>
<gene>
    <name evidence="1" type="ORF">L2299_00590</name>
</gene>
<accession>A0ABT6BNI7</accession>
<protein>
    <recommendedName>
        <fullName evidence="3">Uracil-DNA glycosylase-like domain-containing protein</fullName>
    </recommendedName>
</protein>
<dbReference type="RefSeq" id="WP_277242431.1">
    <property type="nucleotide sequence ID" value="NZ_JAKJLQ010000001.1"/>
</dbReference>